<proteinExistence type="inferred from homology"/>
<dbReference type="FunFam" id="3.30.70.260:FF:000030">
    <property type="entry name" value="Homoserine dehydrogenase"/>
    <property type="match status" value="1"/>
</dbReference>
<protein>
    <recommendedName>
        <fullName evidence="5 13">Homoserine dehydrogenase</fullName>
        <ecNumber evidence="4 13">1.1.1.3</ecNumber>
    </recommendedName>
</protein>
<dbReference type="EC" id="1.1.1.3" evidence="4 13"/>
<dbReference type="PANTHER" id="PTHR43331">
    <property type="entry name" value="HOMOSERINE DEHYDROGENASE"/>
    <property type="match status" value="1"/>
</dbReference>
<evidence type="ECO:0000256" key="14">
    <source>
        <dbReference type="RuleBase" id="RU004171"/>
    </source>
</evidence>
<name>A0A971M5Q2_9BACT</name>
<evidence type="ECO:0000256" key="12">
    <source>
        <dbReference type="PIRSR" id="PIRSR000098-2"/>
    </source>
</evidence>
<comment type="caution">
    <text evidence="16">The sequence shown here is derived from an EMBL/GenBank/DDBJ whole genome shotgun (WGS) entry which is preliminary data.</text>
</comment>
<reference evidence="16" key="2">
    <citation type="submission" date="2020-01" db="EMBL/GenBank/DDBJ databases">
        <authorList>
            <person name="Campanaro S."/>
        </authorList>
    </citation>
    <scope>NUCLEOTIDE SEQUENCE</scope>
    <source>
        <strain evidence="16">AS06rmzACSIP_7</strain>
    </source>
</reference>
<evidence type="ECO:0000313" key="17">
    <source>
        <dbReference type="Proteomes" id="UP000777265"/>
    </source>
</evidence>
<evidence type="ECO:0000259" key="15">
    <source>
        <dbReference type="PROSITE" id="PS51671"/>
    </source>
</evidence>
<dbReference type="EMBL" id="JAAYEE010000260">
    <property type="protein sequence ID" value="NLW36523.1"/>
    <property type="molecule type" value="Genomic_DNA"/>
</dbReference>
<evidence type="ECO:0000256" key="6">
    <source>
        <dbReference type="ARBA" id="ARBA00022605"/>
    </source>
</evidence>
<evidence type="ECO:0000256" key="11">
    <source>
        <dbReference type="PIRSR" id="PIRSR000098-1"/>
    </source>
</evidence>
<keyword evidence="8 12" id="KW-0521">NADP</keyword>
<dbReference type="Pfam" id="PF01842">
    <property type="entry name" value="ACT"/>
    <property type="match status" value="1"/>
</dbReference>
<dbReference type="GO" id="GO:0009088">
    <property type="term" value="P:threonine biosynthetic process"/>
    <property type="evidence" value="ECO:0007669"/>
    <property type="project" value="UniProtKB-KW"/>
</dbReference>
<keyword evidence="7 13" id="KW-0791">Threonine biosynthesis</keyword>
<dbReference type="Pfam" id="PF03447">
    <property type="entry name" value="NAD_binding_3"/>
    <property type="match status" value="1"/>
</dbReference>
<dbReference type="InterPro" id="IPR002912">
    <property type="entry name" value="ACT_dom"/>
</dbReference>
<sequence>MIGVGIIGLGTVGTGAYKILDEHGLLIKQKTGIDIRVVKCADIDPDRPRDIVLKEGLLTNNAFEVIEDKDVDIVVELMGGIEPARSLIRHAIEQGKWVVTANKALLAEKGDEIFKLAARKGTEIGFEASVCGGIPVIKAIRDGLVGNRITYILGILNGTCNYILTKMTLEGMSFNRALEDAQRLGFAESDPTLDIEGIDAAHKLCILVRLAFQYPAVMSDITTGGISRIDPIDIEFAREFGYRIKLLAVAKEDRGKIEARVEPAMIPVGHPMSSVDGVYNAAYVVGDRTGPTLYYGKGAGGDATGSAVVSDIVDMAYRIRNGAPAAKIPSTAGKVKMRGAGKSSVPYYMRFTAKDSPGVLSKISGVLADYKISISSVIQKGRKENGYVPIVMLTHEAVELNLKEAKAAIDQLPIIKDESVYIRIEEGNQ</sequence>
<organism evidence="16 17">
    <name type="scientific">Syntrophorhabdus aromaticivorans</name>
    <dbReference type="NCBI Taxonomy" id="328301"/>
    <lineage>
        <taxon>Bacteria</taxon>
        <taxon>Pseudomonadati</taxon>
        <taxon>Thermodesulfobacteriota</taxon>
        <taxon>Syntrophorhabdia</taxon>
        <taxon>Syntrophorhabdales</taxon>
        <taxon>Syntrophorhabdaceae</taxon>
        <taxon>Syntrophorhabdus</taxon>
    </lineage>
</organism>
<keyword evidence="10 13" id="KW-0486">Methionine biosynthesis</keyword>
<dbReference type="FunFam" id="3.30.360.10:FF:000005">
    <property type="entry name" value="Homoserine dehydrogenase"/>
    <property type="match status" value="1"/>
</dbReference>
<evidence type="ECO:0000256" key="2">
    <source>
        <dbReference type="ARBA" id="ARBA00005062"/>
    </source>
</evidence>
<dbReference type="PANTHER" id="PTHR43331:SF1">
    <property type="entry name" value="HOMOSERINE DEHYDROGENASE"/>
    <property type="match status" value="1"/>
</dbReference>
<feature type="binding site" evidence="12">
    <location>
        <position position="103"/>
    </location>
    <ligand>
        <name>NADPH</name>
        <dbReference type="ChEBI" id="CHEBI:57783"/>
    </ligand>
</feature>
<evidence type="ECO:0000256" key="7">
    <source>
        <dbReference type="ARBA" id="ARBA00022697"/>
    </source>
</evidence>
<dbReference type="InterPro" id="IPR019811">
    <property type="entry name" value="HDH_CS"/>
</dbReference>
<dbReference type="InterPro" id="IPR001342">
    <property type="entry name" value="HDH_cat"/>
</dbReference>
<dbReference type="GO" id="GO:0004412">
    <property type="term" value="F:homoserine dehydrogenase activity"/>
    <property type="evidence" value="ECO:0007669"/>
    <property type="project" value="UniProtKB-EC"/>
</dbReference>
<comment type="catalytic activity">
    <reaction evidence="13">
        <text>L-homoserine + NADP(+) = L-aspartate 4-semialdehyde + NADPH + H(+)</text>
        <dbReference type="Rhea" id="RHEA:15761"/>
        <dbReference type="ChEBI" id="CHEBI:15378"/>
        <dbReference type="ChEBI" id="CHEBI:57476"/>
        <dbReference type="ChEBI" id="CHEBI:57783"/>
        <dbReference type="ChEBI" id="CHEBI:58349"/>
        <dbReference type="ChEBI" id="CHEBI:537519"/>
        <dbReference type="EC" id="1.1.1.3"/>
    </reaction>
</comment>
<comment type="similarity">
    <text evidence="3 14">Belongs to the homoserine dehydrogenase family.</text>
</comment>
<dbReference type="GO" id="GO:0050661">
    <property type="term" value="F:NADP binding"/>
    <property type="evidence" value="ECO:0007669"/>
    <property type="project" value="InterPro"/>
</dbReference>
<dbReference type="AlphaFoldDB" id="A0A971M5Q2"/>
<evidence type="ECO:0000256" key="3">
    <source>
        <dbReference type="ARBA" id="ARBA00006753"/>
    </source>
</evidence>
<feature type="active site" description="Proton donor" evidence="11">
    <location>
        <position position="203"/>
    </location>
</feature>
<keyword evidence="9 13" id="KW-0560">Oxidoreductase</keyword>
<evidence type="ECO:0000313" key="16">
    <source>
        <dbReference type="EMBL" id="NLW36523.1"/>
    </source>
</evidence>
<evidence type="ECO:0000256" key="4">
    <source>
        <dbReference type="ARBA" id="ARBA00013213"/>
    </source>
</evidence>
<dbReference type="NCBIfam" id="NF004976">
    <property type="entry name" value="PRK06349.1"/>
    <property type="match status" value="1"/>
</dbReference>
<dbReference type="Pfam" id="PF00742">
    <property type="entry name" value="Homoserine_dh"/>
    <property type="match status" value="1"/>
</dbReference>
<dbReference type="InterPro" id="IPR045865">
    <property type="entry name" value="ACT-like_dom_sf"/>
</dbReference>
<dbReference type="Proteomes" id="UP000777265">
    <property type="component" value="Unassembled WGS sequence"/>
</dbReference>
<evidence type="ECO:0000256" key="1">
    <source>
        <dbReference type="ARBA" id="ARBA00005056"/>
    </source>
</evidence>
<dbReference type="CDD" id="cd04881">
    <property type="entry name" value="ACT_HSDH-Hom"/>
    <property type="match status" value="1"/>
</dbReference>
<dbReference type="InterPro" id="IPR036291">
    <property type="entry name" value="NAD(P)-bd_dom_sf"/>
</dbReference>
<comment type="pathway">
    <text evidence="2 13">Amino-acid biosynthesis; L-methionine biosynthesis via de novo pathway; L-homoserine from L-aspartate: step 3/3.</text>
</comment>
<dbReference type="PROSITE" id="PS51671">
    <property type="entry name" value="ACT"/>
    <property type="match status" value="1"/>
</dbReference>
<evidence type="ECO:0000256" key="5">
    <source>
        <dbReference type="ARBA" id="ARBA00013376"/>
    </source>
</evidence>
<dbReference type="SUPFAM" id="SSF55021">
    <property type="entry name" value="ACT-like"/>
    <property type="match status" value="1"/>
</dbReference>
<accession>A0A971M5Q2</accession>
<evidence type="ECO:0000256" key="10">
    <source>
        <dbReference type="ARBA" id="ARBA00023167"/>
    </source>
</evidence>
<feature type="binding site" evidence="12">
    <location>
        <begin position="7"/>
        <end position="14"/>
    </location>
    <ligand>
        <name>NADP(+)</name>
        <dbReference type="ChEBI" id="CHEBI:58349"/>
    </ligand>
</feature>
<comment type="pathway">
    <text evidence="1 13">Amino-acid biosynthesis; L-threonine biosynthesis; L-threonine from L-aspartate: step 3/5.</text>
</comment>
<dbReference type="InterPro" id="IPR016204">
    <property type="entry name" value="HDH"/>
</dbReference>
<evidence type="ECO:0000256" key="9">
    <source>
        <dbReference type="ARBA" id="ARBA00023002"/>
    </source>
</evidence>
<gene>
    <name evidence="16" type="ORF">GXY80_13765</name>
</gene>
<evidence type="ECO:0000256" key="13">
    <source>
        <dbReference type="RuleBase" id="RU000579"/>
    </source>
</evidence>
<dbReference type="PROSITE" id="PS01042">
    <property type="entry name" value="HOMOSER_DHGENASE"/>
    <property type="match status" value="1"/>
</dbReference>
<dbReference type="SUPFAM" id="SSF51735">
    <property type="entry name" value="NAD(P)-binding Rossmann-fold domains"/>
    <property type="match status" value="1"/>
</dbReference>
<feature type="domain" description="ACT" evidence="15">
    <location>
        <begin position="348"/>
        <end position="425"/>
    </location>
</feature>
<dbReference type="Gene3D" id="3.30.70.260">
    <property type="match status" value="1"/>
</dbReference>
<dbReference type="Gene3D" id="3.40.50.720">
    <property type="entry name" value="NAD(P)-binding Rossmann-like Domain"/>
    <property type="match status" value="1"/>
</dbReference>
<dbReference type="GO" id="GO:0009086">
    <property type="term" value="P:methionine biosynthetic process"/>
    <property type="evidence" value="ECO:0007669"/>
    <property type="project" value="UniProtKB-KW"/>
</dbReference>
<dbReference type="InterPro" id="IPR005106">
    <property type="entry name" value="Asp/hSer_DH_NAD-bd"/>
</dbReference>
<feature type="binding site" evidence="12">
    <location>
        <position position="188"/>
    </location>
    <ligand>
        <name>L-homoserine</name>
        <dbReference type="ChEBI" id="CHEBI:57476"/>
    </ligand>
</feature>
<keyword evidence="6 13" id="KW-0028">Amino-acid biosynthesis</keyword>
<dbReference type="SUPFAM" id="SSF55347">
    <property type="entry name" value="Glyceraldehyde-3-phosphate dehydrogenase-like, C-terminal domain"/>
    <property type="match status" value="1"/>
</dbReference>
<dbReference type="PIRSF" id="PIRSF000098">
    <property type="entry name" value="Homoser_dehydrog"/>
    <property type="match status" value="1"/>
</dbReference>
<evidence type="ECO:0000256" key="8">
    <source>
        <dbReference type="ARBA" id="ARBA00022857"/>
    </source>
</evidence>
<dbReference type="Gene3D" id="3.30.360.10">
    <property type="entry name" value="Dihydrodipicolinate Reductase, domain 2"/>
    <property type="match status" value="1"/>
</dbReference>
<reference evidence="16" key="1">
    <citation type="journal article" date="2020" name="Biotechnol. Biofuels">
        <title>New insights from the biogas microbiome by comprehensive genome-resolved metagenomics of nearly 1600 species originating from multiple anaerobic digesters.</title>
        <authorList>
            <person name="Campanaro S."/>
            <person name="Treu L."/>
            <person name="Rodriguez-R L.M."/>
            <person name="Kovalovszki A."/>
            <person name="Ziels R.M."/>
            <person name="Maus I."/>
            <person name="Zhu X."/>
            <person name="Kougias P.G."/>
            <person name="Basile A."/>
            <person name="Luo G."/>
            <person name="Schluter A."/>
            <person name="Konstantinidis K.T."/>
            <person name="Angelidaki I."/>
        </authorList>
    </citation>
    <scope>NUCLEOTIDE SEQUENCE</scope>
    <source>
        <strain evidence="16">AS06rmzACSIP_7</strain>
    </source>
</reference>